<evidence type="ECO:0000256" key="2">
    <source>
        <dbReference type="ARBA" id="ARBA00022692"/>
    </source>
</evidence>
<feature type="region of interest" description="Disordered" evidence="6">
    <location>
        <begin position="1"/>
        <end position="24"/>
    </location>
</feature>
<dbReference type="PANTHER" id="PTHR43220:SF21">
    <property type="entry name" value="TRANSMEMBRANE PROTEIN 41A"/>
    <property type="match status" value="1"/>
</dbReference>
<feature type="transmembrane region" description="Helical" evidence="7">
    <location>
        <begin position="214"/>
        <end position="233"/>
    </location>
</feature>
<feature type="transmembrane region" description="Helical" evidence="7">
    <location>
        <begin position="139"/>
        <end position="162"/>
    </location>
</feature>
<dbReference type="AlphaFoldDB" id="A0AAD4QC05"/>
<feature type="transmembrane region" description="Helical" evidence="7">
    <location>
        <begin position="358"/>
        <end position="379"/>
    </location>
</feature>
<accession>A0AAD4QC05</accession>
<evidence type="ECO:0000256" key="3">
    <source>
        <dbReference type="ARBA" id="ARBA00022729"/>
    </source>
</evidence>
<evidence type="ECO:0000259" key="8">
    <source>
        <dbReference type="Pfam" id="PF09335"/>
    </source>
</evidence>
<evidence type="ECO:0000256" key="4">
    <source>
        <dbReference type="ARBA" id="ARBA00022989"/>
    </source>
</evidence>
<keyword evidence="3" id="KW-0732">Signal</keyword>
<feature type="region of interest" description="Disordered" evidence="6">
    <location>
        <begin position="82"/>
        <end position="101"/>
    </location>
</feature>
<feature type="domain" description="VTT" evidence="8">
    <location>
        <begin position="210"/>
        <end position="338"/>
    </location>
</feature>
<dbReference type="InterPro" id="IPR045014">
    <property type="entry name" value="TM41A/B"/>
</dbReference>
<evidence type="ECO:0000313" key="9">
    <source>
        <dbReference type="EMBL" id="KAH8999267.1"/>
    </source>
</evidence>
<feature type="transmembrane region" description="Helical" evidence="7">
    <location>
        <begin position="292"/>
        <end position="316"/>
    </location>
</feature>
<dbReference type="Proteomes" id="UP001201163">
    <property type="component" value="Unassembled WGS sequence"/>
</dbReference>
<dbReference type="PANTHER" id="PTHR43220">
    <property type="match status" value="1"/>
</dbReference>
<comment type="caution">
    <text evidence="9">The sequence shown here is derived from an EMBL/GenBank/DDBJ whole genome shotgun (WGS) entry which is preliminary data.</text>
</comment>
<dbReference type="EMBL" id="JAKELL010000004">
    <property type="protein sequence ID" value="KAH8999267.1"/>
    <property type="molecule type" value="Genomic_DNA"/>
</dbReference>
<evidence type="ECO:0000256" key="1">
    <source>
        <dbReference type="ARBA" id="ARBA00004141"/>
    </source>
</evidence>
<evidence type="ECO:0000256" key="6">
    <source>
        <dbReference type="SAM" id="MobiDB-lite"/>
    </source>
</evidence>
<name>A0AAD4QC05_9AGAM</name>
<dbReference type="GO" id="GO:0016020">
    <property type="term" value="C:membrane"/>
    <property type="evidence" value="ECO:0007669"/>
    <property type="project" value="UniProtKB-SubCell"/>
</dbReference>
<comment type="subcellular location">
    <subcellularLocation>
        <location evidence="1">Membrane</location>
        <topology evidence="1">Multi-pass membrane protein</topology>
    </subcellularLocation>
</comment>
<evidence type="ECO:0000256" key="5">
    <source>
        <dbReference type="ARBA" id="ARBA00023136"/>
    </source>
</evidence>
<feature type="transmembrane region" description="Helical" evidence="7">
    <location>
        <begin position="182"/>
        <end position="207"/>
    </location>
</feature>
<feature type="compositionally biased region" description="Low complexity" evidence="6">
    <location>
        <begin position="82"/>
        <end position="97"/>
    </location>
</feature>
<gene>
    <name evidence="9" type="ORF">EDB92DRAFT_1833281</name>
</gene>
<organism evidence="9 10">
    <name type="scientific">Lactarius akahatsu</name>
    <dbReference type="NCBI Taxonomy" id="416441"/>
    <lineage>
        <taxon>Eukaryota</taxon>
        <taxon>Fungi</taxon>
        <taxon>Dikarya</taxon>
        <taxon>Basidiomycota</taxon>
        <taxon>Agaricomycotina</taxon>
        <taxon>Agaricomycetes</taxon>
        <taxon>Russulales</taxon>
        <taxon>Russulaceae</taxon>
        <taxon>Lactarius</taxon>
    </lineage>
</organism>
<dbReference type="Pfam" id="PF09335">
    <property type="entry name" value="VTT_dom"/>
    <property type="match status" value="1"/>
</dbReference>
<keyword evidence="4 7" id="KW-1133">Transmembrane helix</keyword>
<sequence length="450" mass="48535">MAGLSPPPMRHRASSTNLRPALTISTLGPRPKACALLDCIPATPPVTAEPRKMSPPLASPSRLSTLIERCWELFRMDSYLSPHSTTPSSPRSPSEDSVLPMSSATTVFGDDVEDEKFSPLKVSSPRPWWRSTPSAHAPILFVITMFPVSTALVVLSFCSLPFTFTWPQNLSDLAQLGRELHGYSLSGAGALVHVIAIVSAATIWMHAWSIPGSVLWNVLAGALFSPFLATPLLAVLTTIGSLLATVLATPLSPFLTRYLSRPLALARSAFDADSGTSASTKASSPVWVRLTVLRLIGIVPWSGINVACGVLGVGLWDCFLGTFIGAIPWTAVTCQIGDILQTVASTPSPNSQTISSVLASPAIIIKLVFLSILSLAPILGRDYLKARLSPAISPARADGQNEERVSRWVWVKEWRTKVRLPSRSRTRRDPELELEEASVAEKMQMQAVKS</sequence>
<keyword evidence="10" id="KW-1185">Reference proteome</keyword>
<proteinExistence type="predicted"/>
<evidence type="ECO:0000313" key="10">
    <source>
        <dbReference type="Proteomes" id="UP001201163"/>
    </source>
</evidence>
<keyword evidence="5 7" id="KW-0472">Membrane</keyword>
<dbReference type="InterPro" id="IPR032816">
    <property type="entry name" value="VTT_dom"/>
</dbReference>
<protein>
    <submittedName>
        <fullName evidence="9">Snare associated Golgi protein-domain-containing protein</fullName>
    </submittedName>
</protein>
<keyword evidence="2 7" id="KW-0812">Transmembrane</keyword>
<evidence type="ECO:0000256" key="7">
    <source>
        <dbReference type="SAM" id="Phobius"/>
    </source>
</evidence>
<reference evidence="9" key="1">
    <citation type="submission" date="2022-01" db="EMBL/GenBank/DDBJ databases">
        <title>Comparative genomics reveals a dynamic genome evolution in the ectomycorrhizal milk-cap (Lactarius) mushrooms.</title>
        <authorList>
            <consortium name="DOE Joint Genome Institute"/>
            <person name="Lebreton A."/>
            <person name="Tang N."/>
            <person name="Kuo A."/>
            <person name="LaButti K."/>
            <person name="Drula E."/>
            <person name="Barry K."/>
            <person name="Clum A."/>
            <person name="Lipzen A."/>
            <person name="Mousain D."/>
            <person name="Ng V."/>
            <person name="Wang R."/>
            <person name="Wang X."/>
            <person name="Dai Y."/>
            <person name="Henrissat B."/>
            <person name="Grigoriev I.V."/>
            <person name="Guerin-Laguette A."/>
            <person name="Yu F."/>
            <person name="Martin F.M."/>
        </authorList>
    </citation>
    <scope>NUCLEOTIDE SEQUENCE</scope>
    <source>
        <strain evidence="9">QP</strain>
    </source>
</reference>
<feature type="compositionally biased region" description="Polar residues" evidence="6">
    <location>
        <begin position="14"/>
        <end position="24"/>
    </location>
</feature>